<feature type="transmembrane region" description="Helical" evidence="3">
    <location>
        <begin position="369"/>
        <end position="389"/>
    </location>
</feature>
<evidence type="ECO:0000256" key="3">
    <source>
        <dbReference type="SAM" id="Phobius"/>
    </source>
</evidence>
<comment type="similarity">
    <text evidence="1">Belongs to the patched family.</text>
</comment>
<feature type="region of interest" description="Disordered" evidence="2">
    <location>
        <begin position="784"/>
        <end position="822"/>
    </location>
</feature>
<dbReference type="PANTHER" id="PTHR10796">
    <property type="entry name" value="PATCHED-RELATED"/>
    <property type="match status" value="1"/>
</dbReference>
<sequence>MLKVDHRIRNISTDSIDWESLCFKLDEPDCYSISLLELWSFNASLIHALSQDDILDMINTENLTSPVRDQDFKVTDNLGGLMRDENGRIIQAGAAMMWYAAQTSNGKDDADEFKEIQEAWEIEFVNAVNEESMNSGNNITLFPSPFSSAVLDNNTVGDVPLLMAGCCIILVYVICQLGQFNRLQHKVYLTLVGVLCIGLAIAGGIGLCLLLGLTYNYIHSMLPFLILGIGVDDMFVIVTTWNNLTPEQKTLDVRQQAALTLSHAGVSITVTSLTDIASFGIGATTIIPGLQSFCIFATVSIFLVFVYSCTIFMAALVLDLRRLEERRDACCFVRLDTQYEPSACSQQDLLQLFFQNIYSPVLMKTPVKILVAVATVGLFSASMVGTISLEQEFDYIKHMTDYESGLAKYTRKVEQYYPDDGAPVHFYIGDIDYYHERDKLKALYEALDASPFLKEGSVTSWYHDFGIWINNNKNQSLLEPDGFPEDISDFYLWLIEFLVTDGKHQIMNVRFRPELESILEAMRENAEENEEDEEEAAGTSEWETNEELEDLLALWKFLPEGAVTPFVATRLETKCRLMETSQEEIAAMNSLYQIADNMEFSSTAFPFSIFFSAWQTDEVIQEELFRNIGLGLAVVLMIGLLLLADIVTCFWVFICVSFTLVDVMGMMHFWGVEINIVSSILVIVALGLSVDYAAHLGVMFLTLPGTKQERASKSLGAIGPAVFNGGFSTLLAVVVLSGSSSYTFNTFFKVFFLVVLFGLWHGLVFLPVLLSWFGPDYQELASKHTAGSKEGKTASKKKRKITSLWERETSGPSKEKKCAHSEGGGDVGNLIINITMNDKQVITSSMESASFQVNGQPHLPEKTIATQVDPPTNNTYSSGIPKPDYDDAPTTPQTAGEGSVPVTTCITGQSENAKISVEIKITKATI</sequence>
<feature type="transmembrane region" description="Helical" evidence="3">
    <location>
        <begin position="715"/>
        <end position="738"/>
    </location>
</feature>
<dbReference type="SUPFAM" id="SSF82866">
    <property type="entry name" value="Multidrug efflux transporter AcrB transmembrane domain"/>
    <property type="match status" value="2"/>
</dbReference>
<feature type="transmembrane region" description="Helical" evidence="3">
    <location>
        <begin position="221"/>
        <end position="244"/>
    </location>
</feature>
<feature type="domain" description="SSD" evidence="4">
    <location>
        <begin position="158"/>
        <end position="318"/>
    </location>
</feature>
<feature type="transmembrane region" description="Helical" evidence="3">
    <location>
        <begin position="159"/>
        <end position="175"/>
    </location>
</feature>
<dbReference type="Proteomes" id="UP000838412">
    <property type="component" value="Chromosome 4"/>
</dbReference>
<reference evidence="5" key="1">
    <citation type="submission" date="2022-01" db="EMBL/GenBank/DDBJ databases">
        <authorList>
            <person name="Braso-Vives M."/>
        </authorList>
    </citation>
    <scope>NUCLEOTIDE SEQUENCE</scope>
</reference>
<feature type="compositionally biased region" description="Polar residues" evidence="2">
    <location>
        <begin position="864"/>
        <end position="878"/>
    </location>
</feature>
<keyword evidence="3" id="KW-0472">Membrane</keyword>
<evidence type="ECO:0000313" key="5">
    <source>
        <dbReference type="EMBL" id="CAH1262081.1"/>
    </source>
</evidence>
<keyword evidence="3" id="KW-0812">Transmembrane</keyword>
<dbReference type="Gene3D" id="1.20.1640.10">
    <property type="entry name" value="Multidrug efflux transporter AcrB transmembrane domain"/>
    <property type="match status" value="2"/>
</dbReference>
<feature type="transmembrane region" description="Helical" evidence="3">
    <location>
        <begin position="187"/>
        <end position="215"/>
    </location>
</feature>
<organism evidence="5 6">
    <name type="scientific">Branchiostoma lanceolatum</name>
    <name type="common">Common lancelet</name>
    <name type="synonym">Amphioxus lanceolatum</name>
    <dbReference type="NCBI Taxonomy" id="7740"/>
    <lineage>
        <taxon>Eukaryota</taxon>
        <taxon>Metazoa</taxon>
        <taxon>Chordata</taxon>
        <taxon>Cephalochordata</taxon>
        <taxon>Leptocardii</taxon>
        <taxon>Amphioxiformes</taxon>
        <taxon>Branchiostomatidae</taxon>
        <taxon>Branchiostoma</taxon>
    </lineage>
</organism>
<feature type="transmembrane region" description="Helical" evidence="3">
    <location>
        <begin position="750"/>
        <end position="773"/>
    </location>
</feature>
<protein>
    <submittedName>
        <fullName evidence="5">NPC1 protein</fullName>
    </submittedName>
</protein>
<feature type="region of interest" description="Disordered" evidence="2">
    <location>
        <begin position="523"/>
        <end position="544"/>
    </location>
</feature>
<proteinExistence type="inferred from homology"/>
<feature type="compositionally biased region" description="Basic and acidic residues" evidence="2">
    <location>
        <begin position="805"/>
        <end position="820"/>
    </location>
</feature>
<dbReference type="EMBL" id="OV696689">
    <property type="protein sequence ID" value="CAH1262081.1"/>
    <property type="molecule type" value="Genomic_DNA"/>
</dbReference>
<dbReference type="PROSITE" id="PS50156">
    <property type="entry name" value="SSD"/>
    <property type="match status" value="2"/>
</dbReference>
<dbReference type="GO" id="GO:0016020">
    <property type="term" value="C:membrane"/>
    <property type="evidence" value="ECO:0007669"/>
    <property type="project" value="TreeGrafter"/>
</dbReference>
<evidence type="ECO:0000259" key="4">
    <source>
        <dbReference type="PROSITE" id="PS50156"/>
    </source>
</evidence>
<name>A0A8J9ZU77_BRALA</name>
<evidence type="ECO:0000256" key="1">
    <source>
        <dbReference type="ARBA" id="ARBA00005585"/>
    </source>
</evidence>
<feature type="transmembrane region" description="Helical" evidence="3">
    <location>
        <begin position="265"/>
        <end position="287"/>
    </location>
</feature>
<dbReference type="Pfam" id="PF12349">
    <property type="entry name" value="Sterol-sensing"/>
    <property type="match status" value="1"/>
</dbReference>
<feature type="transmembrane region" description="Helical" evidence="3">
    <location>
        <begin position="293"/>
        <end position="318"/>
    </location>
</feature>
<gene>
    <name evidence="5" type="primary">NPC1</name>
    <name evidence="5" type="ORF">BLAG_LOCUS17309</name>
</gene>
<dbReference type="OrthoDB" id="6510177at2759"/>
<dbReference type="InterPro" id="IPR000731">
    <property type="entry name" value="SSD"/>
</dbReference>
<feature type="transmembrane region" description="Helical" evidence="3">
    <location>
        <begin position="676"/>
        <end position="703"/>
    </location>
</feature>
<keyword evidence="3" id="KW-1133">Transmembrane helix</keyword>
<feature type="region of interest" description="Disordered" evidence="2">
    <location>
        <begin position="863"/>
        <end position="902"/>
    </location>
</feature>
<feature type="domain" description="SSD" evidence="4">
    <location>
        <begin position="653"/>
        <end position="772"/>
    </location>
</feature>
<dbReference type="AlphaFoldDB" id="A0A8J9ZU77"/>
<evidence type="ECO:0000256" key="2">
    <source>
        <dbReference type="SAM" id="MobiDB-lite"/>
    </source>
</evidence>
<feature type="compositionally biased region" description="Acidic residues" evidence="2">
    <location>
        <begin position="527"/>
        <end position="536"/>
    </location>
</feature>
<feature type="transmembrane region" description="Helical" evidence="3">
    <location>
        <begin position="624"/>
        <end position="643"/>
    </location>
</feature>
<keyword evidence="6" id="KW-1185">Reference proteome</keyword>
<accession>A0A8J9ZU77</accession>
<dbReference type="InterPro" id="IPR051697">
    <property type="entry name" value="Patched_domain-protein"/>
</dbReference>
<dbReference type="PANTHER" id="PTHR10796:SF130">
    <property type="entry name" value="PATCHED DOMAIN-CONTAINING PROTEIN 3-LIKE PROTEIN"/>
    <property type="match status" value="1"/>
</dbReference>
<dbReference type="InterPro" id="IPR053958">
    <property type="entry name" value="HMGCR/SNAP/NPC1-like_SSD"/>
</dbReference>
<evidence type="ECO:0000313" key="6">
    <source>
        <dbReference type="Proteomes" id="UP000838412"/>
    </source>
</evidence>
<feature type="compositionally biased region" description="Polar residues" evidence="2">
    <location>
        <begin position="890"/>
        <end position="902"/>
    </location>
</feature>